<dbReference type="SUPFAM" id="SSF51645">
    <property type="entry name" value="Malate synthase G"/>
    <property type="match status" value="1"/>
</dbReference>
<dbReference type="PIRSF" id="PIRSF001363">
    <property type="entry name" value="Malate_synth"/>
    <property type="match status" value="1"/>
</dbReference>
<dbReference type="PROSITE" id="PS00510">
    <property type="entry name" value="MALATE_SYNTHASE"/>
    <property type="match status" value="1"/>
</dbReference>
<dbReference type="InterPro" id="IPR046363">
    <property type="entry name" value="MS_N_TIM-barrel_dom"/>
</dbReference>
<feature type="region of interest" description="Disordered" evidence="9">
    <location>
        <begin position="57"/>
        <end position="76"/>
    </location>
</feature>
<feature type="active site" description="Proton acceptor" evidence="7">
    <location>
        <position position="171"/>
    </location>
</feature>
<comment type="similarity">
    <text evidence="1 8">Belongs to the malate synthase family.</text>
</comment>
<gene>
    <name evidence="13" type="primary">aceB</name>
    <name evidence="13" type="ORF">FRC98_17525</name>
</gene>
<name>A0A5C6XCV9_9DELT</name>
<organism evidence="13 14">
    <name type="scientific">Lujinxingia vulgaris</name>
    <dbReference type="NCBI Taxonomy" id="2600176"/>
    <lineage>
        <taxon>Bacteria</taxon>
        <taxon>Deltaproteobacteria</taxon>
        <taxon>Bradymonadales</taxon>
        <taxon>Lujinxingiaceae</taxon>
        <taxon>Lujinxingia</taxon>
    </lineage>
</organism>
<evidence type="ECO:0000313" key="13">
    <source>
        <dbReference type="EMBL" id="TXD34922.1"/>
    </source>
</evidence>
<dbReference type="PANTHER" id="PTHR42902:SF1">
    <property type="entry name" value="MALATE SYNTHASE 1-RELATED"/>
    <property type="match status" value="1"/>
</dbReference>
<keyword evidence="4 8" id="KW-0816">Tricarboxylic acid cycle</keyword>
<dbReference type="FunFam" id="3.20.20.360:FF:000001">
    <property type="entry name" value="Malate synthase"/>
    <property type="match status" value="1"/>
</dbReference>
<evidence type="ECO:0000256" key="2">
    <source>
        <dbReference type="ARBA" id="ARBA00012636"/>
    </source>
</evidence>
<dbReference type="AlphaFoldDB" id="A0A5C6XCV9"/>
<evidence type="ECO:0000259" key="10">
    <source>
        <dbReference type="Pfam" id="PF01274"/>
    </source>
</evidence>
<feature type="domain" description="Malate synthase C-terminal" evidence="12">
    <location>
        <begin position="420"/>
        <end position="540"/>
    </location>
</feature>
<evidence type="ECO:0000313" key="14">
    <source>
        <dbReference type="Proteomes" id="UP000321412"/>
    </source>
</evidence>
<dbReference type="GO" id="GO:0005737">
    <property type="term" value="C:cytoplasm"/>
    <property type="evidence" value="ECO:0007669"/>
    <property type="project" value="TreeGrafter"/>
</dbReference>
<evidence type="ECO:0000256" key="1">
    <source>
        <dbReference type="ARBA" id="ARBA00006394"/>
    </source>
</evidence>
<keyword evidence="3 8" id="KW-0329">Glyoxylate bypass</keyword>
<evidence type="ECO:0000256" key="5">
    <source>
        <dbReference type="ARBA" id="ARBA00022679"/>
    </source>
</evidence>
<evidence type="ECO:0000259" key="12">
    <source>
        <dbReference type="Pfam" id="PF20659"/>
    </source>
</evidence>
<dbReference type="EC" id="2.3.3.9" evidence="2 8"/>
<dbReference type="RefSeq" id="WP_146982729.1">
    <property type="nucleotide sequence ID" value="NZ_VOSM01000011.1"/>
</dbReference>
<evidence type="ECO:0000256" key="7">
    <source>
        <dbReference type="PIRSR" id="PIRSR001363-1"/>
    </source>
</evidence>
<dbReference type="NCBIfam" id="TIGR01344">
    <property type="entry name" value="malate_syn_A"/>
    <property type="match status" value="1"/>
</dbReference>
<evidence type="ECO:0000256" key="8">
    <source>
        <dbReference type="RuleBase" id="RU000555"/>
    </source>
</evidence>
<evidence type="ECO:0000256" key="4">
    <source>
        <dbReference type="ARBA" id="ARBA00022532"/>
    </source>
</evidence>
<sequence length="540" mass="61383">MTQPSTEGAGLPDAITILGDVAPGYERILSPEALGFVAAMHREFEGRRRQLLADRRRRQEAIDSGANPGAPADTRAIRQGEWQVARVPQDMQRRTVEITGPVDRKMIINALNSGANTFMADFEDATSPTWSNVVEGQSNLFDAVRRQIDFRDEARGKEYKLSENPATLMVRPRGWHFPEKHVLVDGQEISASLFDFGMYFFHNAKELVQRGSGPYFYLPKLESHREAALWNDVFLMAQQRLGLESGTIKATVLVETIHAAFEMEEILYALREHSAGLNAGRWDYIFSVIKTFRARQEMVLPDRAQITMSVPFMRAYAERLVHVCHKRGAHAIGGMAAFIPSRRDEAVNERALAAVRGDKEREAGDGFDGTWVAHPDLVEVAREPFEAVLKGRPHQKDRRREVSAISDQELLNFRVAEGRITEEGLRTNINVGLQYIAWWMQGLGAVALYNLMEDAATAEISRSQIWQWLHRPDVVLDDGRRVDRELYERLVDEELMAIREAMGSERYEALPFERARQIFDEVATSEDFPEFFTLVAYETL</sequence>
<dbReference type="InterPro" id="IPR048355">
    <property type="entry name" value="MS_C"/>
</dbReference>
<dbReference type="Gene3D" id="3.20.20.360">
    <property type="entry name" value="Malate synthase, domain 3"/>
    <property type="match status" value="1"/>
</dbReference>
<dbReference type="InterPro" id="IPR044856">
    <property type="entry name" value="Malate_synth_C_sf"/>
</dbReference>
<dbReference type="GO" id="GO:0006097">
    <property type="term" value="P:glyoxylate cycle"/>
    <property type="evidence" value="ECO:0007669"/>
    <property type="project" value="UniProtKB-UniPathway"/>
</dbReference>
<dbReference type="GO" id="GO:0006099">
    <property type="term" value="P:tricarboxylic acid cycle"/>
    <property type="evidence" value="ECO:0007669"/>
    <property type="project" value="UniProtKB-KW"/>
</dbReference>
<dbReference type="CDD" id="cd00727">
    <property type="entry name" value="malate_synt_A"/>
    <property type="match status" value="1"/>
</dbReference>
<dbReference type="InterPro" id="IPR011076">
    <property type="entry name" value="Malate_synth_sf"/>
</dbReference>
<keyword evidence="13" id="KW-0012">Acyltransferase</keyword>
<dbReference type="Proteomes" id="UP000321412">
    <property type="component" value="Unassembled WGS sequence"/>
</dbReference>
<dbReference type="InterPro" id="IPR006252">
    <property type="entry name" value="Malate_synthA"/>
</dbReference>
<feature type="domain" description="Malate synthase TIM barrel" evidence="10">
    <location>
        <begin position="167"/>
        <end position="412"/>
    </location>
</feature>
<comment type="caution">
    <text evidence="13">The sequence shown here is derived from an EMBL/GenBank/DDBJ whole genome shotgun (WGS) entry which is preliminary data.</text>
</comment>
<dbReference type="OrthoDB" id="9768429at2"/>
<accession>A0A5C6XCV9</accession>
<dbReference type="InterPro" id="IPR001465">
    <property type="entry name" value="Malate_synthase_TIM"/>
</dbReference>
<proteinExistence type="inferred from homology"/>
<reference evidence="13 14" key="1">
    <citation type="submission" date="2019-08" db="EMBL/GenBank/DDBJ databases">
        <title>Bradymonadales sp. TMQ4.</title>
        <authorList>
            <person name="Liang Q."/>
        </authorList>
    </citation>
    <scope>NUCLEOTIDE SEQUENCE [LARGE SCALE GENOMIC DNA]</scope>
    <source>
        <strain evidence="13 14">TMQ4</strain>
    </source>
</reference>
<dbReference type="GO" id="GO:0004474">
    <property type="term" value="F:malate synthase activity"/>
    <property type="evidence" value="ECO:0007669"/>
    <property type="project" value="UniProtKB-EC"/>
</dbReference>
<dbReference type="FunFam" id="1.20.1220.12:FF:000001">
    <property type="entry name" value="Malate synthase"/>
    <property type="match status" value="1"/>
</dbReference>
<dbReference type="EMBL" id="VOSM01000011">
    <property type="protein sequence ID" value="TXD34922.1"/>
    <property type="molecule type" value="Genomic_DNA"/>
</dbReference>
<dbReference type="Gene3D" id="1.20.1220.12">
    <property type="entry name" value="Malate synthase, domain III"/>
    <property type="match status" value="1"/>
</dbReference>
<dbReference type="PANTHER" id="PTHR42902">
    <property type="entry name" value="MALATE SYNTHASE"/>
    <property type="match status" value="1"/>
</dbReference>
<keyword evidence="5 8" id="KW-0808">Transferase</keyword>
<dbReference type="InterPro" id="IPR048356">
    <property type="entry name" value="MS_N"/>
</dbReference>
<evidence type="ECO:0000256" key="9">
    <source>
        <dbReference type="SAM" id="MobiDB-lite"/>
    </source>
</evidence>
<evidence type="ECO:0000256" key="3">
    <source>
        <dbReference type="ARBA" id="ARBA00022435"/>
    </source>
</evidence>
<evidence type="ECO:0000256" key="6">
    <source>
        <dbReference type="ARBA" id="ARBA00047918"/>
    </source>
</evidence>
<keyword evidence="14" id="KW-1185">Reference proteome</keyword>
<feature type="active site" description="Proton donor" evidence="7">
    <location>
        <position position="454"/>
    </location>
</feature>
<comment type="pathway">
    <text evidence="8">Carbohydrate metabolism; glyoxylate cycle; (S)-malate from isocitrate: step 2/2.</text>
</comment>
<dbReference type="Pfam" id="PF20656">
    <property type="entry name" value="MS_N"/>
    <property type="match status" value="1"/>
</dbReference>
<dbReference type="UniPathway" id="UPA00703">
    <property type="reaction ID" value="UER00720"/>
</dbReference>
<evidence type="ECO:0000259" key="11">
    <source>
        <dbReference type="Pfam" id="PF20656"/>
    </source>
</evidence>
<protein>
    <recommendedName>
        <fullName evidence="2 8">Malate synthase</fullName>
        <ecNumber evidence="2 8">2.3.3.9</ecNumber>
    </recommendedName>
</protein>
<feature type="domain" description="Malate synthase N-terminal" evidence="11">
    <location>
        <begin position="16"/>
        <end position="68"/>
    </location>
</feature>
<dbReference type="Pfam" id="PF20659">
    <property type="entry name" value="MS_C"/>
    <property type="match status" value="1"/>
</dbReference>
<dbReference type="Pfam" id="PF01274">
    <property type="entry name" value="MS_TIM-barrel"/>
    <property type="match status" value="1"/>
</dbReference>
<dbReference type="InterPro" id="IPR019830">
    <property type="entry name" value="Malate_synthase_CS"/>
</dbReference>
<comment type="catalytic activity">
    <reaction evidence="6 8">
        <text>glyoxylate + acetyl-CoA + H2O = (S)-malate + CoA + H(+)</text>
        <dbReference type="Rhea" id="RHEA:18181"/>
        <dbReference type="ChEBI" id="CHEBI:15377"/>
        <dbReference type="ChEBI" id="CHEBI:15378"/>
        <dbReference type="ChEBI" id="CHEBI:15589"/>
        <dbReference type="ChEBI" id="CHEBI:36655"/>
        <dbReference type="ChEBI" id="CHEBI:57287"/>
        <dbReference type="ChEBI" id="CHEBI:57288"/>
        <dbReference type="EC" id="2.3.3.9"/>
    </reaction>
</comment>